<dbReference type="AlphaFoldDB" id="A0A4Y7S681"/>
<name>A0A4Y7S681_COPMI</name>
<evidence type="ECO:0000313" key="1">
    <source>
        <dbReference type="EMBL" id="TEB16652.1"/>
    </source>
</evidence>
<reference evidence="1 2" key="1">
    <citation type="journal article" date="2019" name="Nat. Ecol. Evol.">
        <title>Megaphylogeny resolves global patterns of mushroom evolution.</title>
        <authorList>
            <person name="Varga T."/>
            <person name="Krizsan K."/>
            <person name="Foldi C."/>
            <person name="Dima B."/>
            <person name="Sanchez-Garcia M."/>
            <person name="Sanchez-Ramirez S."/>
            <person name="Szollosi G.J."/>
            <person name="Szarkandi J.G."/>
            <person name="Papp V."/>
            <person name="Albert L."/>
            <person name="Andreopoulos W."/>
            <person name="Angelini C."/>
            <person name="Antonin V."/>
            <person name="Barry K.W."/>
            <person name="Bougher N.L."/>
            <person name="Buchanan P."/>
            <person name="Buyck B."/>
            <person name="Bense V."/>
            <person name="Catcheside P."/>
            <person name="Chovatia M."/>
            <person name="Cooper J."/>
            <person name="Damon W."/>
            <person name="Desjardin D."/>
            <person name="Finy P."/>
            <person name="Geml J."/>
            <person name="Haridas S."/>
            <person name="Hughes K."/>
            <person name="Justo A."/>
            <person name="Karasinski D."/>
            <person name="Kautmanova I."/>
            <person name="Kiss B."/>
            <person name="Kocsube S."/>
            <person name="Kotiranta H."/>
            <person name="LaButti K.M."/>
            <person name="Lechner B.E."/>
            <person name="Liimatainen K."/>
            <person name="Lipzen A."/>
            <person name="Lukacs Z."/>
            <person name="Mihaltcheva S."/>
            <person name="Morgado L.N."/>
            <person name="Niskanen T."/>
            <person name="Noordeloos M.E."/>
            <person name="Ohm R.A."/>
            <person name="Ortiz-Santana B."/>
            <person name="Ovrebo C."/>
            <person name="Racz N."/>
            <person name="Riley R."/>
            <person name="Savchenko A."/>
            <person name="Shiryaev A."/>
            <person name="Soop K."/>
            <person name="Spirin V."/>
            <person name="Szebenyi C."/>
            <person name="Tomsovsky M."/>
            <person name="Tulloss R.E."/>
            <person name="Uehling J."/>
            <person name="Grigoriev I.V."/>
            <person name="Vagvolgyi C."/>
            <person name="Papp T."/>
            <person name="Martin F.M."/>
            <person name="Miettinen O."/>
            <person name="Hibbett D.S."/>
            <person name="Nagy L.G."/>
        </authorList>
    </citation>
    <scope>NUCLEOTIDE SEQUENCE [LARGE SCALE GENOMIC DNA]</scope>
    <source>
        <strain evidence="1 2">FP101781</strain>
    </source>
</reference>
<organism evidence="1 2">
    <name type="scientific">Coprinellus micaceus</name>
    <name type="common">Glistening ink-cap mushroom</name>
    <name type="synonym">Coprinus micaceus</name>
    <dbReference type="NCBI Taxonomy" id="71717"/>
    <lineage>
        <taxon>Eukaryota</taxon>
        <taxon>Fungi</taxon>
        <taxon>Dikarya</taxon>
        <taxon>Basidiomycota</taxon>
        <taxon>Agaricomycotina</taxon>
        <taxon>Agaricomycetes</taxon>
        <taxon>Agaricomycetidae</taxon>
        <taxon>Agaricales</taxon>
        <taxon>Agaricineae</taxon>
        <taxon>Psathyrellaceae</taxon>
        <taxon>Coprinellus</taxon>
    </lineage>
</organism>
<protein>
    <submittedName>
        <fullName evidence="1">Uncharacterized protein</fullName>
    </submittedName>
</protein>
<evidence type="ECO:0000313" key="2">
    <source>
        <dbReference type="Proteomes" id="UP000298030"/>
    </source>
</evidence>
<comment type="caution">
    <text evidence="1">The sequence shown here is derived from an EMBL/GenBank/DDBJ whole genome shotgun (WGS) entry which is preliminary data.</text>
</comment>
<dbReference type="EMBL" id="QPFP01000323">
    <property type="protein sequence ID" value="TEB16652.1"/>
    <property type="molecule type" value="Genomic_DNA"/>
</dbReference>
<dbReference type="Gene3D" id="2.60.270.50">
    <property type="match status" value="1"/>
</dbReference>
<gene>
    <name evidence="1" type="ORF">FA13DRAFT_1650555</name>
</gene>
<accession>A0A4Y7S681</accession>
<proteinExistence type="predicted"/>
<sequence>EAANKPVPEPSDELRGKSTWMQCVVQNKTQFLIVYDSPAYISSGGFDEPPQNINPYSNMVFTVCTRKASTGIVGGVACRIILNVAMEYPFALGWTAPLAGEFATGVAESVGVEDGYKRSSEDGNTVESMEEFNALDENREEVNFCFKLTVTPGRKALFVVSQVCV</sequence>
<feature type="non-terminal residue" evidence="1">
    <location>
        <position position="1"/>
    </location>
</feature>
<dbReference type="OrthoDB" id="3025558at2759"/>
<keyword evidence="2" id="KW-1185">Reference proteome</keyword>
<dbReference type="Proteomes" id="UP000298030">
    <property type="component" value="Unassembled WGS sequence"/>
</dbReference>
<dbReference type="STRING" id="71717.A0A4Y7S681"/>